<organism evidence="1 2">
    <name type="scientific">Candidatus Gottesmanbacteria bacterium GW2011_GWA1_43_11</name>
    <dbReference type="NCBI Taxonomy" id="1618436"/>
    <lineage>
        <taxon>Bacteria</taxon>
        <taxon>Candidatus Gottesmaniibacteriota</taxon>
    </lineage>
</organism>
<accession>A0A0G1CLF3</accession>
<dbReference type="STRING" id="1618436.UV59_C0001G0040"/>
<comment type="caution">
    <text evidence="1">The sequence shown here is derived from an EMBL/GenBank/DDBJ whole genome shotgun (WGS) entry which is preliminary data.</text>
</comment>
<dbReference type="EMBL" id="LCFB01000001">
    <property type="protein sequence ID" value="KKS86317.1"/>
    <property type="molecule type" value="Genomic_DNA"/>
</dbReference>
<proteinExistence type="predicted"/>
<protein>
    <submittedName>
        <fullName evidence="1">Uncharacterized protein</fullName>
    </submittedName>
</protein>
<evidence type="ECO:0000313" key="2">
    <source>
        <dbReference type="Proteomes" id="UP000034543"/>
    </source>
</evidence>
<name>A0A0G1CLF3_9BACT</name>
<reference evidence="1 2" key="1">
    <citation type="journal article" date="2015" name="Nature">
        <title>rRNA introns, odd ribosomes, and small enigmatic genomes across a large radiation of phyla.</title>
        <authorList>
            <person name="Brown C.T."/>
            <person name="Hug L.A."/>
            <person name="Thomas B.C."/>
            <person name="Sharon I."/>
            <person name="Castelle C.J."/>
            <person name="Singh A."/>
            <person name="Wilkins M.J."/>
            <person name="Williams K.H."/>
            <person name="Banfield J.F."/>
        </authorList>
    </citation>
    <scope>NUCLEOTIDE SEQUENCE [LARGE SCALE GENOMIC DNA]</scope>
</reference>
<dbReference type="AlphaFoldDB" id="A0A0G1CLF3"/>
<gene>
    <name evidence="1" type="ORF">UV59_C0001G0040</name>
</gene>
<dbReference type="Proteomes" id="UP000034543">
    <property type="component" value="Unassembled WGS sequence"/>
</dbReference>
<dbReference type="SUPFAM" id="SSF53756">
    <property type="entry name" value="UDP-Glycosyltransferase/glycogen phosphorylase"/>
    <property type="match status" value="1"/>
</dbReference>
<sequence>MRKTPIYFAHTLQEAEWVRTKISLENSQTFKIIATSLATQLFFFKKRILADDGSAFLSKRFYSKTLEILIRKSHYWYKKLRPYFKSIVVSEIYLYDLLQTPLESAFLSVFYSEYLLRQIQANISSPHFYISAAVNWQLGRWEPTQSTVATYIKDTIPENVILYQPKRQISFPSLKLGLNSVHTLLQLPEYLRQITLRSRTKSVSKGNVDFLMFSSGGGLYQQHPVLKGLRHLNGLIVTGSSSDLDASWIQTTGIPVYPLSAFSTQQLHTREVQVEQALRVLINRQRIHPPQVAPSSNKLAQLLVEMTRLVFLAKYKQTVRQTLLAEQALRTLKPKLVITTHDPGPSALPFVLKAKQQGRKTLVVLHGWQSIKLGAEHASEHAAVWGNYVANWFCDEFGKAKMTIHPVGFPFLESFFPGRKVQPLTALKQKTNIKIGFILTLYPPANIGEFLFFKNIFSVINQRNFKGTILLRPRVDQNVSEIFALARYLNIPFAVPNSSLTEFIGMSDVIVCWDTTAIYWVMMQGKPLIYTTPLWSDGMQPISKYGAAWIPHKAEDIFNIIEKLRYKKEIEHIARGQHRLLQQVIGLSKVSAAVRTQKLISKLITSA</sequence>
<evidence type="ECO:0000313" key="1">
    <source>
        <dbReference type="EMBL" id="KKS86317.1"/>
    </source>
</evidence>